<dbReference type="EMBL" id="OX459937">
    <property type="protein sequence ID" value="CAI9152079.1"/>
    <property type="molecule type" value="Genomic_DNA"/>
</dbReference>
<dbReference type="Proteomes" id="UP001176941">
    <property type="component" value="Chromosome 1"/>
</dbReference>
<keyword evidence="2" id="KW-1185">Reference proteome</keyword>
<protein>
    <submittedName>
        <fullName evidence="1">Uncharacterized protein</fullName>
    </submittedName>
</protein>
<proteinExistence type="predicted"/>
<evidence type="ECO:0000313" key="2">
    <source>
        <dbReference type="Proteomes" id="UP001176941"/>
    </source>
</evidence>
<reference evidence="1" key="1">
    <citation type="submission" date="2023-04" db="EMBL/GenBank/DDBJ databases">
        <authorList>
            <consortium name="ELIXIR-Norway"/>
        </authorList>
    </citation>
    <scope>NUCLEOTIDE SEQUENCE [LARGE SCALE GENOMIC DNA]</scope>
</reference>
<accession>A0ABN8XSZ8</accession>
<gene>
    <name evidence="1" type="ORF">MRATA1EN1_LOCUS1041</name>
</gene>
<sequence length="103" mass="11214">MRSQVVSPSSPYLPRPLPHLFLSFLSWLVPFMTTDSEPESRFCSNDIFPISSASNGAQKFQKGFPNGPPHLGGQRLILWDTIHSLAHSWDPLIGCGGGSPAGH</sequence>
<name>A0ABN8XSZ8_RANTA</name>
<evidence type="ECO:0000313" key="1">
    <source>
        <dbReference type="EMBL" id="CAI9152079.1"/>
    </source>
</evidence>
<organism evidence="1 2">
    <name type="scientific">Rangifer tarandus platyrhynchus</name>
    <name type="common">Svalbard reindeer</name>
    <dbReference type="NCBI Taxonomy" id="3082113"/>
    <lineage>
        <taxon>Eukaryota</taxon>
        <taxon>Metazoa</taxon>
        <taxon>Chordata</taxon>
        <taxon>Craniata</taxon>
        <taxon>Vertebrata</taxon>
        <taxon>Euteleostomi</taxon>
        <taxon>Mammalia</taxon>
        <taxon>Eutheria</taxon>
        <taxon>Laurasiatheria</taxon>
        <taxon>Artiodactyla</taxon>
        <taxon>Ruminantia</taxon>
        <taxon>Pecora</taxon>
        <taxon>Cervidae</taxon>
        <taxon>Odocoileinae</taxon>
        <taxon>Rangifer</taxon>
    </lineage>
</organism>